<dbReference type="STRING" id="456.Ljor_0572"/>
<evidence type="ECO:0000259" key="7">
    <source>
        <dbReference type="Pfam" id="PF21158"/>
    </source>
</evidence>
<comment type="caution">
    <text evidence="9">The sequence shown here is derived from an EMBL/GenBank/DDBJ whole genome shotgun (WGS) entry which is preliminary data.</text>
</comment>
<dbReference type="PATRIC" id="fig|456.5.peg.604"/>
<dbReference type="SUPFAM" id="SSF64518">
    <property type="entry name" value="Phase 1 flagellin"/>
    <property type="match status" value="2"/>
</dbReference>
<proteinExistence type="inferred from homology"/>
<comment type="subcellular location">
    <subcellularLocation>
        <location evidence="1">Bacterial flagellum</location>
    </subcellularLocation>
    <subcellularLocation>
        <location evidence="2">Secreted</location>
    </subcellularLocation>
</comment>
<dbReference type="GO" id="GO:0005576">
    <property type="term" value="C:extracellular region"/>
    <property type="evidence" value="ECO:0007669"/>
    <property type="project" value="UniProtKB-SubCell"/>
</dbReference>
<gene>
    <name evidence="9" type="primary">flgK</name>
    <name evidence="9" type="ORF">Ljor_0572</name>
</gene>
<dbReference type="PRINTS" id="PR01005">
    <property type="entry name" value="FLGHOOKAP1"/>
</dbReference>
<protein>
    <recommendedName>
        <fullName evidence="4">Flagellar hook-associated protein 1</fullName>
    </recommendedName>
</protein>
<dbReference type="AlphaFoldDB" id="A0A0W0V859"/>
<keyword evidence="5" id="KW-0964">Secreted</keyword>
<evidence type="ECO:0000256" key="3">
    <source>
        <dbReference type="ARBA" id="ARBA00009677"/>
    </source>
</evidence>
<feature type="domain" description="Flagellar hook-associated protein FlgK helical" evidence="8">
    <location>
        <begin position="94"/>
        <end position="320"/>
    </location>
</feature>
<dbReference type="OrthoDB" id="9802553at2"/>
<dbReference type="GO" id="GO:0005198">
    <property type="term" value="F:structural molecule activity"/>
    <property type="evidence" value="ECO:0007669"/>
    <property type="project" value="InterPro"/>
</dbReference>
<dbReference type="Pfam" id="PF21158">
    <property type="entry name" value="flgK_1st_1"/>
    <property type="match status" value="1"/>
</dbReference>
<dbReference type="InterPro" id="IPR053927">
    <property type="entry name" value="FlgK_helical"/>
</dbReference>
<organism evidence="9 10">
    <name type="scientific">Legionella jordanis</name>
    <dbReference type="NCBI Taxonomy" id="456"/>
    <lineage>
        <taxon>Bacteria</taxon>
        <taxon>Pseudomonadati</taxon>
        <taxon>Pseudomonadota</taxon>
        <taxon>Gammaproteobacteria</taxon>
        <taxon>Legionellales</taxon>
        <taxon>Legionellaceae</taxon>
        <taxon>Legionella</taxon>
    </lineage>
</organism>
<reference evidence="9 10" key="1">
    <citation type="submission" date="2015-11" db="EMBL/GenBank/DDBJ databases">
        <title>Genomic analysis of 38 Legionella species identifies large and diverse effector repertoires.</title>
        <authorList>
            <person name="Burstein D."/>
            <person name="Amaro F."/>
            <person name="Zusman T."/>
            <person name="Lifshitz Z."/>
            <person name="Cohen O."/>
            <person name="Gilbert J.A."/>
            <person name="Pupko T."/>
            <person name="Shuman H.A."/>
            <person name="Segal G."/>
        </authorList>
    </citation>
    <scope>NUCLEOTIDE SEQUENCE [LARGE SCALE GENOMIC DNA]</scope>
    <source>
        <strain evidence="9 10">BL-540</strain>
    </source>
</reference>
<accession>A0A0W0V859</accession>
<dbReference type="Proteomes" id="UP000055035">
    <property type="component" value="Unassembled WGS sequence"/>
</dbReference>
<dbReference type="NCBIfam" id="TIGR02492">
    <property type="entry name" value="flgK_ends"/>
    <property type="match status" value="1"/>
</dbReference>
<comment type="similarity">
    <text evidence="3">Belongs to the flagella basal body rod proteins family.</text>
</comment>
<keyword evidence="10" id="KW-1185">Reference proteome</keyword>
<evidence type="ECO:0000259" key="8">
    <source>
        <dbReference type="Pfam" id="PF22638"/>
    </source>
</evidence>
<dbReference type="InterPro" id="IPR002371">
    <property type="entry name" value="FlgK"/>
</dbReference>
<keyword evidence="9" id="KW-0969">Cilium</keyword>
<dbReference type="RefSeq" id="WP_058470131.1">
    <property type="nucleotide sequence ID" value="NZ_CAAAIC010000004.1"/>
</dbReference>
<dbReference type="Pfam" id="PF22638">
    <property type="entry name" value="FlgK_D1"/>
    <property type="match status" value="1"/>
</dbReference>
<sequence length="649" mass="69846">MSGILNIASLSLNAFQTAFQIIGNNIANAHNSGYSRQTIEFAPTPAYKYAGSFIGTGVMVSNVKRNFDQFATQQVRETLTSKTEYDTFYQQALQIDKLLSQEGTSVSASLQNFFNALAQLNQAPDSVASRDVAIKQSELLVDQFNTMQLRLDEYQSNSGAQIQEAISHINQITANIADVNKQLSSMPGAPELLDKRDELLRELSQYTNVTVIDQGTTGISVAIGTGEMLVMGSEHRNLAIKTDATDQLGTKIVIDNGSGQIEITANLKSGMLGGLLHFQQDVLGQASQLLGQLAIGLASTFNAQHRLGMDMNSQLGKDFFTDFNQMSFQLARSIPATSNTGTATLAVQISDIGQTKLSDYELLVTDAATNEVRVIRKSDGQSTVLNWTDTPPAPPAGQIVIDGMTITVDNVANLNNDDHFNLTPTRGAARDLALKISDAREIAFASPIRTLGASSNTGTGQISLGDVFNTTSVAKDFRIDFISDTQFNLVNVTDGITTGPITFTPNSDNSLLIPDSVNPSYSVTLSGAPKAGDSFTASYNSGGIGDNRNGLKLGALQQNKLFEGGTESLFDRYSNLIAQVGGKTYQAKLRSDAADILYQQAVDFRDSKSAVNLDEEATLLLKFKEAYQAASKVMAISGQIMDVLFDAMR</sequence>
<evidence type="ECO:0000256" key="1">
    <source>
        <dbReference type="ARBA" id="ARBA00004365"/>
    </source>
</evidence>
<keyword evidence="9" id="KW-0282">Flagellum</keyword>
<evidence type="ECO:0000256" key="6">
    <source>
        <dbReference type="ARBA" id="ARBA00023143"/>
    </source>
</evidence>
<dbReference type="PANTHER" id="PTHR30033:SF1">
    <property type="entry name" value="FLAGELLAR HOOK-ASSOCIATED PROTEIN 1"/>
    <property type="match status" value="1"/>
</dbReference>
<dbReference type="EMBL" id="LNYJ01000011">
    <property type="protein sequence ID" value="KTD16266.1"/>
    <property type="molecule type" value="Genomic_DNA"/>
</dbReference>
<evidence type="ECO:0000313" key="9">
    <source>
        <dbReference type="EMBL" id="KTD16266.1"/>
    </source>
</evidence>
<dbReference type="PANTHER" id="PTHR30033">
    <property type="entry name" value="FLAGELLAR HOOK-ASSOCIATED PROTEIN 1"/>
    <property type="match status" value="1"/>
</dbReference>
<evidence type="ECO:0000256" key="2">
    <source>
        <dbReference type="ARBA" id="ARBA00004613"/>
    </source>
</evidence>
<feature type="domain" description="Flagellar hook-associated protein 1 D2-like" evidence="7">
    <location>
        <begin position="337"/>
        <end position="424"/>
    </location>
</feature>
<keyword evidence="6" id="KW-0975">Bacterial flagellum</keyword>
<evidence type="ECO:0000313" key="10">
    <source>
        <dbReference type="Proteomes" id="UP000055035"/>
    </source>
</evidence>
<keyword evidence="9" id="KW-0966">Cell projection</keyword>
<dbReference type="InterPro" id="IPR049119">
    <property type="entry name" value="FlgK_D2-like"/>
</dbReference>
<dbReference type="GO" id="GO:0009424">
    <property type="term" value="C:bacterial-type flagellum hook"/>
    <property type="evidence" value="ECO:0007669"/>
    <property type="project" value="InterPro"/>
</dbReference>
<dbReference type="GO" id="GO:0044780">
    <property type="term" value="P:bacterial-type flagellum assembly"/>
    <property type="evidence" value="ECO:0007669"/>
    <property type="project" value="InterPro"/>
</dbReference>
<evidence type="ECO:0000256" key="4">
    <source>
        <dbReference type="ARBA" id="ARBA00016244"/>
    </source>
</evidence>
<evidence type="ECO:0000256" key="5">
    <source>
        <dbReference type="ARBA" id="ARBA00022525"/>
    </source>
</evidence>
<name>A0A0W0V859_9GAMM</name>